<feature type="transmembrane region" description="Helical" evidence="2">
    <location>
        <begin position="20"/>
        <end position="38"/>
    </location>
</feature>
<protein>
    <recommendedName>
        <fullName evidence="5">FxsA cytoplasmic membrane protein</fullName>
    </recommendedName>
</protein>
<dbReference type="Pfam" id="PF04186">
    <property type="entry name" value="FxsA"/>
    <property type="match status" value="1"/>
</dbReference>
<evidence type="ECO:0008006" key="5">
    <source>
        <dbReference type="Google" id="ProtNLM"/>
    </source>
</evidence>
<proteinExistence type="predicted"/>
<dbReference type="GO" id="GO:0016020">
    <property type="term" value="C:membrane"/>
    <property type="evidence" value="ECO:0007669"/>
    <property type="project" value="InterPro"/>
</dbReference>
<keyword evidence="4" id="KW-1185">Reference proteome</keyword>
<dbReference type="RefSeq" id="WP_048555740.1">
    <property type="nucleotide sequence ID" value="NZ_HF570958.1"/>
</dbReference>
<dbReference type="OrthoDB" id="9792788at2"/>
<feature type="compositionally biased region" description="Gly residues" evidence="1">
    <location>
        <begin position="177"/>
        <end position="189"/>
    </location>
</feature>
<dbReference type="Proteomes" id="UP000035721">
    <property type="component" value="Unassembled WGS sequence"/>
</dbReference>
<accession>A0A077M500</accession>
<feature type="transmembrane region" description="Helical" evidence="2">
    <location>
        <begin position="44"/>
        <end position="61"/>
    </location>
</feature>
<dbReference type="PANTHER" id="PTHR35335">
    <property type="entry name" value="UPF0716 PROTEIN FXSA"/>
    <property type="match status" value="1"/>
</dbReference>
<keyword evidence="2" id="KW-0472">Membrane</keyword>
<dbReference type="AlphaFoldDB" id="A0A077M500"/>
<name>A0A077M500_9MICO</name>
<dbReference type="STRING" id="1194083.BN12_4050001"/>
<evidence type="ECO:0000313" key="3">
    <source>
        <dbReference type="EMBL" id="CCH79184.1"/>
    </source>
</evidence>
<dbReference type="EMBL" id="CAJB01000341">
    <property type="protein sequence ID" value="CCH79184.1"/>
    <property type="molecule type" value="Genomic_DNA"/>
</dbReference>
<comment type="caution">
    <text evidence="3">The sequence shown here is derived from an EMBL/GenBank/DDBJ whole genome shotgun (WGS) entry which is preliminary data.</text>
</comment>
<evidence type="ECO:0000313" key="4">
    <source>
        <dbReference type="Proteomes" id="UP000035721"/>
    </source>
</evidence>
<dbReference type="NCBIfam" id="NF008528">
    <property type="entry name" value="PRK11463.1-2"/>
    <property type="match status" value="1"/>
</dbReference>
<feature type="transmembrane region" description="Helical" evidence="2">
    <location>
        <begin position="98"/>
        <end position="122"/>
    </location>
</feature>
<organism evidence="3 4">
    <name type="scientific">Nostocoides japonicum T1-X7</name>
    <dbReference type="NCBI Taxonomy" id="1194083"/>
    <lineage>
        <taxon>Bacteria</taxon>
        <taxon>Bacillati</taxon>
        <taxon>Actinomycetota</taxon>
        <taxon>Actinomycetes</taxon>
        <taxon>Micrococcales</taxon>
        <taxon>Intrasporangiaceae</taxon>
        <taxon>Nostocoides</taxon>
    </lineage>
</organism>
<evidence type="ECO:0000256" key="1">
    <source>
        <dbReference type="SAM" id="MobiDB-lite"/>
    </source>
</evidence>
<reference evidence="3 4" key="1">
    <citation type="journal article" date="2013" name="ISME J.">
        <title>A metabolic model for members of the genus Tetrasphaera involved in enhanced biological phosphorus removal.</title>
        <authorList>
            <person name="Kristiansen R."/>
            <person name="Nguyen H.T.T."/>
            <person name="Saunders A.M."/>
            <person name="Nielsen J.L."/>
            <person name="Wimmer R."/>
            <person name="Le V.Q."/>
            <person name="McIlroy S.J."/>
            <person name="Petrovski S."/>
            <person name="Seviour R.J."/>
            <person name="Calteau A."/>
            <person name="Nielsen K.L."/>
            <person name="Nielsen P.H."/>
        </authorList>
    </citation>
    <scope>NUCLEOTIDE SEQUENCE [LARGE SCALE GENOMIC DNA]</scope>
    <source>
        <strain evidence="3 4">T1-X7</strain>
    </source>
</reference>
<sequence length="223" mass="23216">MARTVGSTPYARRRGPRWGGIVAVLLLAAEIASLVVVGKLVGPGITLLLLLLQAALGFWVIRREARRAFRDLRGRTTTPDGVTVTDPAPGWEMTHAPLGVLGGLLLTIPGFLSDVAALFLLLPPTRTLASKLLKVAVLDRLVRQWTVVTVQGSTTTVRTPDGTTRTTGPDGTTRVTGPGGPWPGDGSAGTTGSTGTVGEEWPGGGPTAEGPTVIRGEIADRDD</sequence>
<dbReference type="PANTHER" id="PTHR35335:SF1">
    <property type="entry name" value="UPF0716 PROTEIN FXSA"/>
    <property type="match status" value="1"/>
</dbReference>
<keyword evidence="2" id="KW-0812">Transmembrane</keyword>
<dbReference type="InterPro" id="IPR007313">
    <property type="entry name" value="FxsA"/>
</dbReference>
<feature type="compositionally biased region" description="Low complexity" evidence="1">
    <location>
        <begin position="155"/>
        <end position="176"/>
    </location>
</feature>
<evidence type="ECO:0000256" key="2">
    <source>
        <dbReference type="SAM" id="Phobius"/>
    </source>
</evidence>
<feature type="region of interest" description="Disordered" evidence="1">
    <location>
        <begin position="155"/>
        <end position="223"/>
    </location>
</feature>
<gene>
    <name evidence="3" type="ORF">BN12_4050001</name>
</gene>
<keyword evidence="2" id="KW-1133">Transmembrane helix</keyword>